<evidence type="ECO:0000256" key="2">
    <source>
        <dbReference type="ARBA" id="ARBA00022840"/>
    </source>
</evidence>
<feature type="compositionally biased region" description="Basic and acidic residues" evidence="3">
    <location>
        <begin position="12"/>
        <end position="21"/>
    </location>
</feature>
<dbReference type="Gene3D" id="3.30.200.20">
    <property type="entry name" value="Phosphorylase Kinase, domain 1"/>
    <property type="match status" value="1"/>
</dbReference>
<dbReference type="OrthoDB" id="4062651at2759"/>
<gene>
    <name evidence="5" type="ORF">GIB67_033745</name>
</gene>
<dbReference type="SUPFAM" id="SSF56112">
    <property type="entry name" value="Protein kinase-like (PK-like)"/>
    <property type="match status" value="1"/>
</dbReference>
<dbReference type="PROSITE" id="PS50011">
    <property type="entry name" value="PROTEIN_KINASE_DOM"/>
    <property type="match status" value="1"/>
</dbReference>
<evidence type="ECO:0000313" key="6">
    <source>
        <dbReference type="Proteomes" id="UP000541444"/>
    </source>
</evidence>
<sequence>MAKTTKNTMTIVDKDDSEKSRKPARYRPTSCTSGIIAHFLIDLTEEKIKMTEKGHISGVEIKDKDQLVSTMDEELGPIVSYSNPRVGPSGEDAPLLSKRVEQEVKMLCQWSKRRVVKEKLAMEESRVLDNGGQLLEKLIESCGPKYNPFRIFSKTELQKATNCYYQRCESSFSYGEFYIGIHEDRTVLVKKRIDDRMSNVARVLSEIAIALEIRDHKNIMKFLGCCLETKVPMLVYKYESKINLSNLLHGLKDKNLSSENHPSVLSWESKLKIVTDIAEAVTYMHVATSTPILHRNIKSSNIFLDEENVVKLFGFDLSLRIPLGEDHVEAAIEGTFGYLAPECLTDGLFTEKCDVYGFGCLLNEILTGMRPWEFGHWLTEEGSSSSSSVVDVVHALQGETLDKTEEDSTPSEHSSPVKEASAIDLYFSKEQLFDQVWIETEESELKVIPIWVYLKKVSSYLWTPHGIGKIANFIEYDIDKDLPSIIIIACKGIRKSNVEVEYNWIPIKCSECKVFRRSTLNCSKNVSIVKNISIVAKKAKPKASLSWAAKVETKDVAKTTKNTKTVVDKDSWDWEKPRKTVRYRPTSCTSGIIAYIPIDLTEEIIKMTKKEPISGVEIKDKNQLVSTTDEELGILFLTAVLVVNMPRY</sequence>
<name>A0A7J7P4G5_9MAGN</name>
<evidence type="ECO:0000256" key="3">
    <source>
        <dbReference type="SAM" id="MobiDB-lite"/>
    </source>
</evidence>
<protein>
    <recommendedName>
        <fullName evidence="4">Protein kinase domain-containing protein</fullName>
    </recommendedName>
</protein>
<evidence type="ECO:0000313" key="5">
    <source>
        <dbReference type="EMBL" id="KAF6174213.1"/>
    </source>
</evidence>
<dbReference type="InterPro" id="IPR011009">
    <property type="entry name" value="Kinase-like_dom_sf"/>
</dbReference>
<evidence type="ECO:0000259" key="4">
    <source>
        <dbReference type="PROSITE" id="PS50011"/>
    </source>
</evidence>
<dbReference type="Gene3D" id="1.10.510.10">
    <property type="entry name" value="Transferase(Phosphotransferase) domain 1"/>
    <property type="match status" value="1"/>
</dbReference>
<dbReference type="PANTHER" id="PTHR27005:SF466">
    <property type="entry name" value="NON-FUNCTIONAL PSEUDOKINASE ZED1-LIKE"/>
    <property type="match status" value="1"/>
</dbReference>
<keyword evidence="2" id="KW-0067">ATP-binding</keyword>
<dbReference type="GO" id="GO:0005886">
    <property type="term" value="C:plasma membrane"/>
    <property type="evidence" value="ECO:0007669"/>
    <property type="project" value="TreeGrafter"/>
</dbReference>
<proteinExistence type="predicted"/>
<dbReference type="GO" id="GO:0004674">
    <property type="term" value="F:protein serine/threonine kinase activity"/>
    <property type="evidence" value="ECO:0007669"/>
    <property type="project" value="TreeGrafter"/>
</dbReference>
<dbReference type="EMBL" id="JACGCM010000287">
    <property type="protein sequence ID" value="KAF6174213.1"/>
    <property type="molecule type" value="Genomic_DNA"/>
</dbReference>
<keyword evidence="1" id="KW-0547">Nucleotide-binding</keyword>
<comment type="caution">
    <text evidence="5">The sequence shown here is derived from an EMBL/GenBank/DDBJ whole genome shotgun (WGS) entry which is preliminary data.</text>
</comment>
<evidence type="ECO:0000256" key="1">
    <source>
        <dbReference type="ARBA" id="ARBA00022741"/>
    </source>
</evidence>
<keyword evidence="6" id="KW-1185">Reference proteome</keyword>
<accession>A0A7J7P4G5</accession>
<dbReference type="InterPro" id="IPR045274">
    <property type="entry name" value="WAK-like"/>
</dbReference>
<dbReference type="PANTHER" id="PTHR27005">
    <property type="entry name" value="WALL-ASSOCIATED RECEPTOR KINASE-LIKE 21"/>
    <property type="match status" value="1"/>
</dbReference>
<feature type="compositionally biased region" description="Polar residues" evidence="3">
    <location>
        <begin position="1"/>
        <end position="10"/>
    </location>
</feature>
<dbReference type="Proteomes" id="UP000541444">
    <property type="component" value="Unassembled WGS sequence"/>
</dbReference>
<dbReference type="GO" id="GO:0005524">
    <property type="term" value="F:ATP binding"/>
    <property type="evidence" value="ECO:0007669"/>
    <property type="project" value="UniProtKB-KW"/>
</dbReference>
<organism evidence="5 6">
    <name type="scientific">Kingdonia uniflora</name>
    <dbReference type="NCBI Taxonomy" id="39325"/>
    <lineage>
        <taxon>Eukaryota</taxon>
        <taxon>Viridiplantae</taxon>
        <taxon>Streptophyta</taxon>
        <taxon>Embryophyta</taxon>
        <taxon>Tracheophyta</taxon>
        <taxon>Spermatophyta</taxon>
        <taxon>Magnoliopsida</taxon>
        <taxon>Ranunculales</taxon>
        <taxon>Circaeasteraceae</taxon>
        <taxon>Kingdonia</taxon>
    </lineage>
</organism>
<dbReference type="AlphaFoldDB" id="A0A7J7P4G5"/>
<dbReference type="Pfam" id="PF00069">
    <property type="entry name" value="Pkinase"/>
    <property type="match status" value="1"/>
</dbReference>
<dbReference type="InterPro" id="IPR000719">
    <property type="entry name" value="Prot_kinase_dom"/>
</dbReference>
<feature type="region of interest" description="Disordered" evidence="3">
    <location>
        <begin position="1"/>
        <end position="27"/>
    </location>
</feature>
<feature type="domain" description="Protein kinase" evidence="4">
    <location>
        <begin position="163"/>
        <end position="461"/>
    </location>
</feature>
<dbReference type="GO" id="GO:0007166">
    <property type="term" value="P:cell surface receptor signaling pathway"/>
    <property type="evidence" value="ECO:0007669"/>
    <property type="project" value="InterPro"/>
</dbReference>
<reference evidence="5 6" key="1">
    <citation type="journal article" date="2020" name="IScience">
        <title>Genome Sequencing of the Endangered Kingdonia uniflora (Circaeasteraceae, Ranunculales) Reveals Potential Mechanisms of Evolutionary Specialization.</title>
        <authorList>
            <person name="Sun Y."/>
            <person name="Deng T."/>
            <person name="Zhang A."/>
            <person name="Moore M.J."/>
            <person name="Landis J.B."/>
            <person name="Lin N."/>
            <person name="Zhang H."/>
            <person name="Zhang X."/>
            <person name="Huang J."/>
            <person name="Zhang X."/>
            <person name="Sun H."/>
            <person name="Wang H."/>
        </authorList>
    </citation>
    <scope>NUCLEOTIDE SEQUENCE [LARGE SCALE GENOMIC DNA]</scope>
    <source>
        <strain evidence="5">TB1705</strain>
        <tissue evidence="5">Leaf</tissue>
    </source>
</reference>